<sequence length="813" mass="94031">MDHESFASSTMQPSVKRSLDEADEAMEEQMEDQMVQEKVQGRPLINSLWDKLEEQKWYCQDLKLQLDGWEHQFAIKVAEKEKSLDKAASKALKDLPFLSQINSELRETLALLKAEKADEVEKHRQSSAQAASEYSKLQAERDWYIRNYNKLRLQRNALCTEVQELSEQAPGGTTLCTLWKGKQMLESNLVSLEECYKEQQVQYETLQENSHADLFLLDTLKKDAVTLKMQYKDVLDTKNASETALRATIAGLENQKRQDSDSLQQLQMQLQDLRYKLQTFDQEEAQEQYRTNAVDTLLLETMKGDYTELKSELAKLKELEDEWSRLDCDRLAALVRNGKDFAQIQALKAEQEKLLAENQNLEMKLQKCLAEHGGKSSGEKLTAQVQGLEVKLKQSQEGEAQYWTNLAALQDQHSVDLFLLETLKKDSTKLKLEYEKIKELRTALNNLLASVRHDLETERKSQQQLSSKHQACLQELEDERSALHSERLATQSKYEALVNDHNNRQSVLRKVEEDFANEKAENDKLQKLLDTKKASETALMATIDSLEKQKKQDSDSLQCLQAELQDLQSKLQTFDQEKVQEQVEYNALQNRRHKDLTKLQDLEAENQKLLAEKKDLETKLQKHLTELGNKSSEEEWRNLEVKLKECQKGEAKYQTNFNALRKEHAVDLHLLEMLKKDSTELKLEHKDLKASKVALDILLANVKRNLTSERELQQSLESRVSKLAGQVSSEDIHSQYQDQIQDLEEKLHASSLETCQCQHQIPQLQAQLSREKEKSSDSELQVEVYHAENLELHGQIFDFELEKIDLETANRRI</sequence>
<feature type="compositionally biased region" description="Acidic residues" evidence="2">
    <location>
        <begin position="21"/>
        <end position="31"/>
    </location>
</feature>
<feature type="region of interest" description="Disordered" evidence="2">
    <location>
        <begin position="1"/>
        <end position="36"/>
    </location>
</feature>
<evidence type="ECO:0000313" key="4">
    <source>
        <dbReference type="Proteomes" id="UP000053593"/>
    </source>
</evidence>
<gene>
    <name evidence="3" type="ORF">GYMLUDRAFT_63882</name>
</gene>
<feature type="coiled-coil region" evidence="1">
    <location>
        <begin position="249"/>
        <end position="371"/>
    </location>
</feature>
<feature type="compositionally biased region" description="Polar residues" evidence="2">
    <location>
        <begin position="1"/>
        <end position="15"/>
    </location>
</feature>
<keyword evidence="1" id="KW-0175">Coiled coil</keyword>
<reference evidence="3 4" key="1">
    <citation type="submission" date="2014-04" db="EMBL/GenBank/DDBJ databases">
        <title>Evolutionary Origins and Diversification of the Mycorrhizal Mutualists.</title>
        <authorList>
            <consortium name="DOE Joint Genome Institute"/>
            <consortium name="Mycorrhizal Genomics Consortium"/>
            <person name="Kohler A."/>
            <person name="Kuo A."/>
            <person name="Nagy L.G."/>
            <person name="Floudas D."/>
            <person name="Copeland A."/>
            <person name="Barry K.W."/>
            <person name="Cichocki N."/>
            <person name="Veneault-Fourrey C."/>
            <person name="LaButti K."/>
            <person name="Lindquist E.A."/>
            <person name="Lipzen A."/>
            <person name="Lundell T."/>
            <person name="Morin E."/>
            <person name="Murat C."/>
            <person name="Riley R."/>
            <person name="Ohm R."/>
            <person name="Sun H."/>
            <person name="Tunlid A."/>
            <person name="Henrissat B."/>
            <person name="Grigoriev I.V."/>
            <person name="Hibbett D.S."/>
            <person name="Martin F."/>
        </authorList>
    </citation>
    <scope>NUCLEOTIDE SEQUENCE [LARGE SCALE GENOMIC DNA]</scope>
    <source>
        <strain evidence="3 4">FD-317 M1</strain>
    </source>
</reference>
<dbReference type="AlphaFoldDB" id="A0A0D0CDT2"/>
<feature type="coiled-coil region" evidence="1">
    <location>
        <begin position="473"/>
        <end position="626"/>
    </location>
</feature>
<proteinExistence type="predicted"/>
<feature type="coiled-coil region" evidence="1">
    <location>
        <begin position="671"/>
        <end position="753"/>
    </location>
</feature>
<feature type="coiled-coil region" evidence="1">
    <location>
        <begin position="102"/>
        <end position="209"/>
    </location>
</feature>
<evidence type="ECO:0000313" key="3">
    <source>
        <dbReference type="EMBL" id="KIK53118.1"/>
    </source>
</evidence>
<evidence type="ECO:0000256" key="1">
    <source>
        <dbReference type="SAM" id="Coils"/>
    </source>
</evidence>
<evidence type="ECO:0000256" key="2">
    <source>
        <dbReference type="SAM" id="MobiDB-lite"/>
    </source>
</evidence>
<organism evidence="3 4">
    <name type="scientific">Collybiopsis luxurians FD-317 M1</name>
    <dbReference type="NCBI Taxonomy" id="944289"/>
    <lineage>
        <taxon>Eukaryota</taxon>
        <taxon>Fungi</taxon>
        <taxon>Dikarya</taxon>
        <taxon>Basidiomycota</taxon>
        <taxon>Agaricomycotina</taxon>
        <taxon>Agaricomycetes</taxon>
        <taxon>Agaricomycetidae</taxon>
        <taxon>Agaricales</taxon>
        <taxon>Marasmiineae</taxon>
        <taxon>Omphalotaceae</taxon>
        <taxon>Collybiopsis</taxon>
        <taxon>Collybiopsis luxurians</taxon>
    </lineage>
</organism>
<dbReference type="EMBL" id="KN834833">
    <property type="protein sequence ID" value="KIK53118.1"/>
    <property type="molecule type" value="Genomic_DNA"/>
</dbReference>
<dbReference type="Proteomes" id="UP000053593">
    <property type="component" value="Unassembled WGS sequence"/>
</dbReference>
<protein>
    <submittedName>
        <fullName evidence="3">Uncharacterized protein</fullName>
    </submittedName>
</protein>
<dbReference type="HOGENOM" id="CLU_347157_0_0_1"/>
<accession>A0A0D0CDT2</accession>
<keyword evidence="4" id="KW-1185">Reference proteome</keyword>
<name>A0A0D0CDT2_9AGAR</name>